<dbReference type="AlphaFoldDB" id="A0A1P8VPY0"/>
<keyword evidence="1" id="KW-0812">Transmembrane</keyword>
<dbReference type="EMBL" id="KX622587">
    <property type="protein sequence ID" value="APZ78677.1"/>
    <property type="molecule type" value="Genomic_DNA"/>
</dbReference>
<feature type="transmembrane region" description="Helical" evidence="1">
    <location>
        <begin position="98"/>
        <end position="115"/>
    </location>
</feature>
<dbReference type="InterPro" id="IPR046203">
    <property type="entry name" value="DUF6236"/>
</dbReference>
<name>A0A1P8VPY0_9BACT</name>
<evidence type="ECO:0000313" key="2">
    <source>
        <dbReference type="EMBL" id="APZ78677.1"/>
    </source>
</evidence>
<organism evidence="2">
    <name type="scientific">Cystobacterineae bacterium</name>
    <dbReference type="NCBI Taxonomy" id="1934914"/>
    <lineage>
        <taxon>Bacteria</taxon>
        <taxon>Pseudomonadati</taxon>
        <taxon>Myxococcota</taxon>
        <taxon>Myxococcia</taxon>
        <taxon>Myxococcales</taxon>
        <taxon>Cystobacterineae</taxon>
    </lineage>
</organism>
<keyword evidence="1" id="KW-0472">Membrane</keyword>
<evidence type="ECO:0000256" key="1">
    <source>
        <dbReference type="SAM" id="Phobius"/>
    </source>
</evidence>
<reference evidence="2" key="1">
    <citation type="journal article" date="2017" name="ACS Chem. Biol.">
        <title>Genomics-Guided Exploitation of Lipopeptide Diversity in Myxobacteria.</title>
        <authorList>
            <person name="Burgard C."/>
            <person name="Zaburannyi N."/>
            <person name="Nadmid S."/>
            <person name="Maier J."/>
            <person name="Jenke-Kodama H."/>
            <person name="Luxenburger E."/>
            <person name="Bernauer H.S."/>
            <person name="Wenzel S.C."/>
        </authorList>
    </citation>
    <scope>NUCLEOTIDE SEQUENCE</scope>
    <source>
        <strain evidence="2">CcG34</strain>
    </source>
</reference>
<feature type="transmembrane region" description="Helical" evidence="1">
    <location>
        <begin position="71"/>
        <end position="92"/>
    </location>
</feature>
<dbReference type="Pfam" id="PF19749">
    <property type="entry name" value="DUF6236"/>
    <property type="match status" value="1"/>
</dbReference>
<proteinExistence type="predicted"/>
<sequence>MKKIIEVRESWRDERSQFQEGLRGIIQGLEGLLDIPDVDAYRLHLEIEFEKKIERPLAELRKQLERAHLDVILGALSVMTTLQAGTIGALLLAAQPHWLVTLAALVLGGYTLFSTHKEKTAALKNSPLAYLMRLERELSPSRLANWVGSDMQHFQLGPRFA</sequence>
<accession>A0A1P8VPY0</accession>
<protein>
    <submittedName>
        <fullName evidence="2">Uncharacterized protein</fullName>
    </submittedName>
</protein>
<keyword evidence="1" id="KW-1133">Transmembrane helix</keyword>